<keyword evidence="2" id="KW-1185">Reference proteome</keyword>
<accession>A0ACC3SI50</accession>
<protein>
    <submittedName>
        <fullName evidence="1">Uncharacterized protein</fullName>
    </submittedName>
</protein>
<sequence length="1984" mass="207417">MSFGSGGFGFGQNNQQQQNTGFGGFGSNNNTNNTTPGFGATNTTSPFGAAKPAFGAPASTPSGGLFGGSNTSTTASTGFGGGFGGNTASTTPAFGSNNNNNNNNNTGGGLFGSQNKPAFGSAPSGGSLFGGGASTSGFGAGAATGGFGGASTGFGASQPVNNGTAATPFTPYTEKDAASNTNSHYQTISFQQPYQNFSLEELRLADYNAGRRFGNTNGQAGAFGQSTGFGGFGANQSSGTTTGGFGSTAAAGNTGGLFGASANTSSPFGQTQTQQPASTGFGSGGGLFGSQNKSATGGLFGSQPASSAQPSGGLFGTSGSTGFGSGGGGFGSNATANTTGGGLFGNNSQTQNKPAFGGFGGSAGAGTGTGFGASTGGFGTTATTSAGGGLFGNSTATTNNNPFGGAQQPSTGGGLFGGSGGFGANNQNQTQTQTQNQTGGGLFGGFGQNNQQNQQKPGGLFGGSTTGASTGGGLFGQNNQQQQQQQPQTGGGLFGNNNANQQQSGGLFGGANNQQQSGGLFGAKPATSTPSLFGNTQSNPGNTGGGLFGGLNNSQNQQNQSGGLFGNNNQQQQQKPSLFGGSLGGATNNTAGGSSLFGNNNNNQQQGSSLFGTPQQGQQQAQGTPLTASLLGGNPYGNDQLFANLASPSPPVGPIATPLSGAQKPAKRPPMLPSFKINPSNSLRLITPQKRANGYGFSYSTYGTPGSAQSFSGLGNSLLGSGSNRLTQSLGKSFSTSNLRTAFSAEDSVLAPGAFTPNYSRPYSSGSIRKLKIDRSLRTDLFGADGTSEGPAAKKRVSFDAAGASKSIVPAVNGDASPGPNNALVRTETDDVGTNRAEPSSEELGYMRAPRPNTNGVRTNGTSARPEMEQVRGNELAVVPEDEPAAQVSPSKAAPTKDVGKQPQDGLQYEEYWMSPSLSELRQLSRDQLKHVQGFTAGRVGYGKIEFDEVDLTTVPLDRILGDIVQFEERNATVYKEAGSPPMGKGLNVPSTITLENCWPRAKAGRVSVPERSGMRFDKHIERLKRITNTEFISYDSSSGEWKFRVQHFTTYGLDDDEDEDVTQLESSMLSPPPENLTPTPKAQTPAVRSSEMTQTSQEDTSMLSPESSNPDDTFDFKRGPRKSLPGGFGDQPVYDDEDMRDETDVMDADGEYSADDLDHAQTGALDDPFGPAPHPTNGVVHAEEEHTEDVTGSFSAPTATNNDFGLTFGGSMLPRSILKATTAFGTPGKQDLDFDGDWAEQLQRTVSPKKQDRQLLRDRQAVVQDEDEPKLKNAPFKASLAVQTFSTTMDIMNSLWGQSPKATGQGTTVTAGGKGFEWPYAKRSKTDDGVDGLSDTDKAWHASVKPSWTTDNTIVYAIAGAAPTMQEGAMVNTKAPVVSEGKDVRFAKFATTEDVRSPTLQLQIDSTSVQVDKADIPSAQPPAGLTFAQLAESIQPGTPQGSHEQQVWQLASILFDPLESSCAEYVQGIPSDQVAKFEPRIRRDALSAFWSQLVAADTATHVKNATAPEEKALAYLSGNNVEKACATLVDGKDFRLATMVAQLPGDAKVKNLMAQQIESWRAQNAISEIPDTIRALYELIAGNTCVSEGKNGAAEDRATAFCISSRFQLDWRRSFGLRLWFCAQSTDPISAVVDAYAADLESGREEVPPLPYFTEQGLPEQWADDEMIKREDILLGLLRLYAQGPSSDIATILAPTSVSGSPLNARLSWQLATLIEAKGVASLPTATRDQLTLTLAAQLESGNLALPATRALLHLSAEGAREQYTRDLLLRHAASFSDSSAAFTELTESLQIPQTWIYRALAQYARAVLASHSDEVTYLLRAGDRTTAHDVLCRAVGPRAVIEQDYDQLRELLGDFLDAKGKEVEGWRTGGQVFFDYIHLLDLAGLSDREETDTRDEKVAILKRLQAALPSVLEGRRGKVALEERVAVGEMAGVVKALIEKLKREDRVDIGGRSADGLPTSDEEYVKQGVDLTSAFYRAVAAR</sequence>
<reference evidence="1" key="1">
    <citation type="submission" date="2024-02" db="EMBL/GenBank/DDBJ databases">
        <title>Metagenome Assembled Genome of Zalaria obscura JY119.</title>
        <authorList>
            <person name="Vighnesh L."/>
            <person name="Jagadeeshwari U."/>
            <person name="Venkata Ramana C."/>
            <person name="Sasikala C."/>
        </authorList>
    </citation>
    <scope>NUCLEOTIDE SEQUENCE</scope>
    <source>
        <strain evidence="1">JY119</strain>
    </source>
</reference>
<proteinExistence type="predicted"/>
<dbReference type="Proteomes" id="UP001320706">
    <property type="component" value="Unassembled WGS sequence"/>
</dbReference>
<dbReference type="EMBL" id="JAMKPW020000010">
    <property type="protein sequence ID" value="KAK8214778.1"/>
    <property type="molecule type" value="Genomic_DNA"/>
</dbReference>
<organism evidence="1 2">
    <name type="scientific">Zalaria obscura</name>
    <dbReference type="NCBI Taxonomy" id="2024903"/>
    <lineage>
        <taxon>Eukaryota</taxon>
        <taxon>Fungi</taxon>
        <taxon>Dikarya</taxon>
        <taxon>Ascomycota</taxon>
        <taxon>Pezizomycotina</taxon>
        <taxon>Dothideomycetes</taxon>
        <taxon>Dothideomycetidae</taxon>
        <taxon>Dothideales</taxon>
        <taxon>Zalariaceae</taxon>
        <taxon>Zalaria</taxon>
    </lineage>
</organism>
<name>A0ACC3SI50_9PEZI</name>
<evidence type="ECO:0000313" key="1">
    <source>
        <dbReference type="EMBL" id="KAK8214778.1"/>
    </source>
</evidence>
<comment type="caution">
    <text evidence="1">The sequence shown here is derived from an EMBL/GenBank/DDBJ whole genome shotgun (WGS) entry which is preliminary data.</text>
</comment>
<gene>
    <name evidence="1" type="ORF">M8818_002361</name>
</gene>
<evidence type="ECO:0000313" key="2">
    <source>
        <dbReference type="Proteomes" id="UP001320706"/>
    </source>
</evidence>